<reference evidence="5" key="1">
    <citation type="journal article" date="2020" name="mSystems">
        <title>Genome- and Community-Level Interaction Insights into Carbon Utilization and Element Cycling Functions of Hydrothermarchaeota in Hydrothermal Sediment.</title>
        <authorList>
            <person name="Zhou Z."/>
            <person name="Liu Y."/>
            <person name="Xu W."/>
            <person name="Pan J."/>
            <person name="Luo Z.H."/>
            <person name="Li M."/>
        </authorList>
    </citation>
    <scope>NUCLEOTIDE SEQUENCE [LARGE SCALE GENOMIC DNA]</scope>
    <source>
        <strain evidence="5">SpSt-418</strain>
    </source>
</reference>
<comment type="caution">
    <text evidence="5">The sequence shown here is derived from an EMBL/GenBank/DDBJ whole genome shotgun (WGS) entry which is preliminary data.</text>
</comment>
<dbReference type="AlphaFoldDB" id="A0A7C3KGS9"/>
<organism evidence="5">
    <name type="scientific">Oscillatoriales cyanobacterium SpSt-418</name>
    <dbReference type="NCBI Taxonomy" id="2282169"/>
    <lineage>
        <taxon>Bacteria</taxon>
        <taxon>Bacillati</taxon>
        <taxon>Cyanobacteriota</taxon>
        <taxon>Cyanophyceae</taxon>
        <taxon>Oscillatoriophycideae</taxon>
        <taxon>Oscillatoriales</taxon>
    </lineage>
</organism>
<accession>A0A7C3KGS9</accession>
<dbReference type="InterPro" id="IPR020845">
    <property type="entry name" value="AMP-binding_CS"/>
</dbReference>
<evidence type="ECO:0000259" key="4">
    <source>
        <dbReference type="Pfam" id="PF13193"/>
    </source>
</evidence>
<dbReference type="InterPro" id="IPR042099">
    <property type="entry name" value="ANL_N_sf"/>
</dbReference>
<dbReference type="InterPro" id="IPR045851">
    <property type="entry name" value="AMP-bd_C_sf"/>
</dbReference>
<dbReference type="Pfam" id="PF13193">
    <property type="entry name" value="AMP-binding_C"/>
    <property type="match status" value="1"/>
</dbReference>
<dbReference type="CDD" id="cd05930">
    <property type="entry name" value="A_NRPS"/>
    <property type="match status" value="1"/>
</dbReference>
<sequence length="534" mass="60306">MPYLLQQLLENSAKQHPNKEAVVYKNTVITYQELDIASNQLAWTLKNAGIEKGNRVGICLNKSIEEIVAIYGILKAGAVYVPIDPASPIQRIVYFIENCHSKVLVTTQKTATKLYQEFLDQIATSIQQIILIDEDAKDRREFCQTKVVTWQQVLQSPKEPLPCNNLIDCDLAHIMYTSGSTGNPKGVMLTHRSILNFASCFYHCLEVQPSDRLSHQLQIYFAASVVDIFTSIQAGATIVVVPPELAVFPVDLANFIEAQRITIWFSVPSLLTQLVLRGNLQQHQFQHLRQVLFAGEPFPIQYLRQLMQLMPQVEYCNIYGSAETGARTYYRFRTLPSELDAVPIGQACANTELFIVNDEGQIAKTGEVGELYARGSSVMKGYWGMPEKTKEVLVPYTVYPQLGEETVFRTGDLVKQEADGNYRYVGRRDHLIKSRGYRIELEEIEKAIQRHPDVEEVVVIAIPDEEIGNRLKAVAVLKPGSDLQQNTLQSFCAQTIPNYMVPESIEFRSQLPKTSTGKIDRVMLGRELRDADRS</sequence>
<feature type="domain" description="AMP-dependent synthetase/ligase" evidence="3">
    <location>
        <begin position="9"/>
        <end position="383"/>
    </location>
</feature>
<dbReference type="PROSITE" id="PS00455">
    <property type="entry name" value="AMP_BINDING"/>
    <property type="match status" value="1"/>
</dbReference>
<evidence type="ECO:0000256" key="2">
    <source>
        <dbReference type="ARBA" id="ARBA00022553"/>
    </source>
</evidence>
<dbReference type="PANTHER" id="PTHR44845">
    <property type="entry name" value="CARRIER DOMAIN-CONTAINING PROTEIN"/>
    <property type="match status" value="1"/>
</dbReference>
<evidence type="ECO:0000256" key="1">
    <source>
        <dbReference type="ARBA" id="ARBA00022450"/>
    </source>
</evidence>
<name>A0A7C3KGS9_9CYAN</name>
<proteinExistence type="predicted"/>
<dbReference type="EMBL" id="DSRU01000290">
    <property type="protein sequence ID" value="HFN00084.1"/>
    <property type="molecule type" value="Genomic_DNA"/>
</dbReference>
<dbReference type="Gene3D" id="3.30.300.30">
    <property type="match status" value="1"/>
</dbReference>
<dbReference type="InterPro" id="IPR010071">
    <property type="entry name" value="AA_adenyl_dom"/>
</dbReference>
<keyword evidence="2" id="KW-0597">Phosphoprotein</keyword>
<dbReference type="PANTHER" id="PTHR44845:SF6">
    <property type="entry name" value="BETA-ALANINE-ACTIVATING ENZYME"/>
    <property type="match status" value="1"/>
</dbReference>
<dbReference type="FunFam" id="3.40.50.980:FF:000001">
    <property type="entry name" value="Non-ribosomal peptide synthetase"/>
    <property type="match status" value="1"/>
</dbReference>
<evidence type="ECO:0000313" key="5">
    <source>
        <dbReference type="EMBL" id="HFN00084.1"/>
    </source>
</evidence>
<evidence type="ECO:0000259" key="3">
    <source>
        <dbReference type="Pfam" id="PF00501"/>
    </source>
</evidence>
<gene>
    <name evidence="5" type="ORF">ENR64_20465</name>
</gene>
<dbReference type="Pfam" id="PF00501">
    <property type="entry name" value="AMP-binding"/>
    <property type="match status" value="1"/>
</dbReference>
<dbReference type="Gene3D" id="3.40.50.12780">
    <property type="entry name" value="N-terminal domain of ligase-like"/>
    <property type="match status" value="1"/>
</dbReference>
<feature type="domain" description="AMP-binding enzyme C-terminal" evidence="4">
    <location>
        <begin position="443"/>
        <end position="518"/>
    </location>
</feature>
<dbReference type="NCBIfam" id="TIGR01733">
    <property type="entry name" value="AA-adenyl-dom"/>
    <property type="match status" value="1"/>
</dbReference>
<protein>
    <submittedName>
        <fullName evidence="5">Amino acid adenylation domain-containing protein</fullName>
    </submittedName>
</protein>
<keyword evidence="1" id="KW-0596">Phosphopantetheine</keyword>
<dbReference type="SUPFAM" id="SSF56801">
    <property type="entry name" value="Acetyl-CoA synthetase-like"/>
    <property type="match status" value="1"/>
</dbReference>
<dbReference type="InterPro" id="IPR025110">
    <property type="entry name" value="AMP-bd_C"/>
</dbReference>
<dbReference type="InterPro" id="IPR000873">
    <property type="entry name" value="AMP-dep_synth/lig_dom"/>
</dbReference>